<dbReference type="AlphaFoldDB" id="A0A1C3UBA0"/>
<proteinExistence type="predicted"/>
<protein>
    <submittedName>
        <fullName evidence="2">Uncharacterized protein</fullName>
    </submittedName>
</protein>
<dbReference type="EMBL" id="FMAC01000001">
    <property type="protein sequence ID" value="SCB12758.1"/>
    <property type="molecule type" value="Genomic_DNA"/>
</dbReference>
<reference evidence="3" key="1">
    <citation type="submission" date="2016-08" db="EMBL/GenBank/DDBJ databases">
        <authorList>
            <person name="Varghese N."/>
            <person name="Submissions Spin"/>
        </authorList>
    </citation>
    <scope>NUCLEOTIDE SEQUENCE [LARGE SCALE GENOMIC DNA]</scope>
    <source>
        <strain evidence="3">CCBAU 57015</strain>
    </source>
</reference>
<accession>A0A1C3UBA0</accession>
<feature type="signal peptide" evidence="1">
    <location>
        <begin position="1"/>
        <end position="19"/>
    </location>
</feature>
<dbReference type="Proteomes" id="UP000186228">
    <property type="component" value="Unassembled WGS sequence"/>
</dbReference>
<dbReference type="STRING" id="52131.GA0061100_1011170"/>
<organism evidence="2 3">
    <name type="scientific">Rhizobium hainanense</name>
    <dbReference type="NCBI Taxonomy" id="52131"/>
    <lineage>
        <taxon>Bacteria</taxon>
        <taxon>Pseudomonadati</taxon>
        <taxon>Pseudomonadota</taxon>
        <taxon>Alphaproteobacteria</taxon>
        <taxon>Hyphomicrobiales</taxon>
        <taxon>Rhizobiaceae</taxon>
        <taxon>Rhizobium/Agrobacterium group</taxon>
        <taxon>Rhizobium</taxon>
    </lineage>
</organism>
<dbReference type="RefSeq" id="WP_075851709.1">
    <property type="nucleotide sequence ID" value="NZ_FMAC01000001.1"/>
</dbReference>
<keyword evidence="3" id="KW-1185">Reference proteome</keyword>
<feature type="chain" id="PRO_5008682940" evidence="1">
    <location>
        <begin position="20"/>
        <end position="136"/>
    </location>
</feature>
<evidence type="ECO:0000313" key="2">
    <source>
        <dbReference type="EMBL" id="SCB12758.1"/>
    </source>
</evidence>
<sequence>MKKLILSLLLTVSMVDAAAAQSTITRDSSARLIESYRAYIGNDDLYNSKGERLTAPWQIIRQDRANYHAYRRRDRGDQGDSFFSLPSNRQKLEAMLANGNIADDAGNYIVRGNVWIKVDIYGRGDIGEWVDVHVQD</sequence>
<evidence type="ECO:0000313" key="3">
    <source>
        <dbReference type="Proteomes" id="UP000186228"/>
    </source>
</evidence>
<keyword evidence="1" id="KW-0732">Signal</keyword>
<gene>
    <name evidence="2" type="ORF">GA0061100_1011170</name>
</gene>
<evidence type="ECO:0000256" key="1">
    <source>
        <dbReference type="SAM" id="SignalP"/>
    </source>
</evidence>
<dbReference type="OrthoDB" id="8453064at2"/>
<name>A0A1C3UBA0_9HYPH</name>